<dbReference type="InterPro" id="IPR041679">
    <property type="entry name" value="DNA2/NAM7-like_C"/>
</dbReference>
<keyword evidence="4" id="KW-0067">ATP-binding</keyword>
<organism evidence="4 5">
    <name type="scientific">Campylobacter subantarcticus LMG 24374</name>
    <dbReference type="NCBI Taxonomy" id="1388751"/>
    <lineage>
        <taxon>Bacteria</taxon>
        <taxon>Pseudomonadati</taxon>
        <taxon>Campylobacterota</taxon>
        <taxon>Epsilonproteobacteria</taxon>
        <taxon>Campylobacterales</taxon>
        <taxon>Campylobacteraceae</taxon>
        <taxon>Campylobacter</taxon>
    </lineage>
</organism>
<evidence type="ECO:0000313" key="4">
    <source>
        <dbReference type="EMBL" id="AJC90258.1"/>
    </source>
</evidence>
<dbReference type="GO" id="GO:0006369">
    <property type="term" value="P:termination of RNA polymerase II transcription"/>
    <property type="evidence" value="ECO:0007669"/>
    <property type="project" value="TreeGrafter"/>
</dbReference>
<accession>A0A0A8H7Z0</accession>
<dbReference type="Gene3D" id="3.40.960.10">
    <property type="entry name" value="VSR Endonuclease"/>
    <property type="match status" value="1"/>
</dbReference>
<evidence type="ECO:0000259" key="3">
    <source>
        <dbReference type="Pfam" id="PF13087"/>
    </source>
</evidence>
<dbReference type="PANTHER" id="PTHR10887">
    <property type="entry name" value="DNA2/NAM7 HELICASE FAMILY"/>
    <property type="match status" value="1"/>
</dbReference>
<dbReference type="InterPro" id="IPR024402">
    <property type="entry name" value="DUF2726"/>
</dbReference>
<dbReference type="KEGG" id="csm:CSUB8521_0374"/>
<dbReference type="SUPFAM" id="SSF52540">
    <property type="entry name" value="P-loop containing nucleoside triphosphate hydrolases"/>
    <property type="match status" value="1"/>
</dbReference>
<keyword evidence="4" id="KW-0547">Nucleotide-binding</keyword>
<dbReference type="RefSeq" id="WP_039662881.1">
    <property type="nucleotide sequence ID" value="NZ_CP007772.1"/>
</dbReference>
<name>A0A0A8H7Z0_9BACT</name>
<proteinExistence type="predicted"/>
<evidence type="ECO:0000259" key="2">
    <source>
        <dbReference type="Pfam" id="PF13086"/>
    </source>
</evidence>
<dbReference type="AlphaFoldDB" id="A0A0A8H7Z0"/>
<gene>
    <name evidence="4" type="ORF">CSUB8521_0374</name>
</gene>
<dbReference type="InterPro" id="IPR047187">
    <property type="entry name" value="SF1_C_Upf1"/>
</dbReference>
<dbReference type="Gene3D" id="3.40.50.300">
    <property type="entry name" value="P-loop containing nucleotide triphosphate hydrolases"/>
    <property type="match status" value="3"/>
</dbReference>
<reference evidence="4 5" key="1">
    <citation type="journal article" date="2014" name="Genome Biol. Evol.">
        <title>Comparative Genomics of the Campylobacter lari Group.</title>
        <authorList>
            <person name="Miller W.G."/>
            <person name="Yee E."/>
            <person name="Chapman M.H."/>
            <person name="Smith T.P."/>
            <person name="Bono J.L."/>
            <person name="Huynh S."/>
            <person name="Parker C.T."/>
            <person name="Vandamme P."/>
            <person name="Luong K."/>
            <person name="Korlach J."/>
        </authorList>
    </citation>
    <scope>NUCLEOTIDE SEQUENCE [LARGE SCALE GENOMIC DNA]</scope>
    <source>
        <strain evidence="4 5">LMG 24374</strain>
    </source>
</reference>
<dbReference type="EMBL" id="CP007772">
    <property type="protein sequence ID" value="AJC90258.1"/>
    <property type="molecule type" value="Genomic_DNA"/>
</dbReference>
<feature type="domain" description="DUF2726" evidence="1">
    <location>
        <begin position="752"/>
        <end position="874"/>
    </location>
</feature>
<dbReference type="Pfam" id="PF10881">
    <property type="entry name" value="DUF2726"/>
    <property type="match status" value="1"/>
</dbReference>
<protein>
    <submittedName>
        <fullName evidence="4">Putative DNA helicase (AAA domain)</fullName>
    </submittedName>
</protein>
<evidence type="ECO:0000259" key="1">
    <source>
        <dbReference type="Pfam" id="PF10881"/>
    </source>
</evidence>
<keyword evidence="4" id="KW-0378">Hydrolase</keyword>
<dbReference type="HOGENOM" id="CLU_011256_0_0_7"/>
<dbReference type="Pfam" id="PF13086">
    <property type="entry name" value="AAA_11"/>
    <property type="match status" value="1"/>
</dbReference>
<dbReference type="InterPro" id="IPR027417">
    <property type="entry name" value="P-loop_NTPase"/>
</dbReference>
<sequence length="876" mass="102041">MNIEKYLIIIKDKDETSKICSFEKCEQTVSIKFNTSEKIYNYNINTCKIYDNPKKINANQINEIIFCNIKFILQFDCYYKIFYNDDSVELILSPLSQSSHINNNIFNYYQSIATEMIIQDNEKSIIERSYKKIKNINKHSALHAYLTQNASTLSYNGDFLLFPFGTNQSQYQAVKNALNSQVSIIEGPPGTGKTQTILNIIANLIAQGKNVAVVSNNNEATQNVFEKLKNYNLDFLCATLGKADNKQNFINNQPQLPQNFDTFKDNTISSNIINQLNQDIQEIFILQNKLAKDKELLEDFKTQKKYTNFFNAIQNKKFLNFSSKKLLKVKVYLEELQYISFFHKIKIILLDGIANFSFFKNKKEVILQTLESYFYINSINELKNNIQAHKNKLVQLDYENKIKNLQNSSTKFLKNYLISKYQNKRKIFTLEDLNTNVDEFLRQYPIIFSTTHSIINSLNMKNNLFDYIIVDESSQVDIVTGALALSIAKNAVIVGDKKQLSYIVDSKILEKVKNFNKQFNVKEEYNYLTHSFLDSVCKIFHNSPKILLREHYRCHPKIIGFCNKKFYNNELLIFSEDNNQNDAIKVILTQAGNHAKNNCNLREIEIIKEEIIPELNTKIELKNLGIISPYNNQKDELKLHLDKNIQVDTIHKFQGREKDGIIISLVDNKPSNFIDDPKMLNVSITRAKKFLYLVTNSEIIDTKSNISDFIRYVQYNNFKVVKSKINSIFDLLYDANKSAREEYLKGKKKISLYDSENLAYHTILEVLQDYPSFKVVNHIRLGTLIKDTSLLDTTEKIYIDNALTHIDFLIYHEMDKHLILAIEIDGYNFHNIHSKQYERDKIKNSILKKYNISLLRLSTIGNSEKKQIKDKIDELI</sequence>
<feature type="domain" description="DNA2/NAM7 helicase helicase" evidence="2">
    <location>
        <begin position="166"/>
        <end position="506"/>
    </location>
</feature>
<keyword evidence="4" id="KW-0347">Helicase</keyword>
<evidence type="ECO:0000313" key="5">
    <source>
        <dbReference type="Proteomes" id="UP000031135"/>
    </source>
</evidence>
<dbReference type="OrthoDB" id="9757917at2"/>
<dbReference type="Proteomes" id="UP000031135">
    <property type="component" value="Chromosome"/>
</dbReference>
<dbReference type="InterPro" id="IPR041677">
    <property type="entry name" value="DNA2/NAM7_AAA_11"/>
</dbReference>
<dbReference type="PANTHER" id="PTHR10887:SF495">
    <property type="entry name" value="HELICASE SENATAXIN ISOFORM X1-RELATED"/>
    <property type="match status" value="1"/>
</dbReference>
<dbReference type="Pfam" id="PF13087">
    <property type="entry name" value="AAA_12"/>
    <property type="match status" value="1"/>
</dbReference>
<feature type="domain" description="DNA2/NAM7 helicase-like C-terminal" evidence="3">
    <location>
        <begin position="531"/>
        <end position="697"/>
    </location>
</feature>
<dbReference type="CDD" id="cd18808">
    <property type="entry name" value="SF1_C_Upf1"/>
    <property type="match status" value="1"/>
</dbReference>
<dbReference type="GO" id="GO:0004386">
    <property type="term" value="F:helicase activity"/>
    <property type="evidence" value="ECO:0007669"/>
    <property type="project" value="UniProtKB-KW"/>
</dbReference>
<dbReference type="InterPro" id="IPR045055">
    <property type="entry name" value="DNA2/NAM7-like"/>
</dbReference>
<dbReference type="GO" id="GO:0001147">
    <property type="term" value="F:transcription termination site sequence-specific DNA binding"/>
    <property type="evidence" value="ECO:0007669"/>
    <property type="project" value="TreeGrafter"/>
</dbReference>